<dbReference type="Proteomes" id="UP000013893">
    <property type="component" value="Chromosome"/>
</dbReference>
<dbReference type="HOGENOM" id="CLU_2080511_0_0_0"/>
<evidence type="ECO:0000313" key="2">
    <source>
        <dbReference type="EMBL" id="AGL62255.1"/>
    </source>
</evidence>
<feature type="signal peptide" evidence="1">
    <location>
        <begin position="1"/>
        <end position="30"/>
    </location>
</feature>
<name>R4PVJ4_9BACT</name>
<proteinExistence type="predicted"/>
<evidence type="ECO:0008006" key="4">
    <source>
        <dbReference type="Google" id="ProtNLM"/>
    </source>
</evidence>
<reference evidence="2 3" key="1">
    <citation type="journal article" date="2013" name="Nat. Biotechnol.">
        <title>Genome sequences of rare, uncultured bacteria obtained by differential coverage binning of multiple metagenomes.</title>
        <authorList>
            <person name="Albertsen M."/>
            <person name="Hugenholtz P."/>
            <person name="Skarshewski A."/>
            <person name="Nielsen K.L."/>
            <person name="Tyson G.W."/>
            <person name="Nielsen P.H."/>
        </authorList>
    </citation>
    <scope>NUCLEOTIDE SEQUENCE [LARGE SCALE GENOMIC DNA]</scope>
    <source>
        <strain evidence="2">TM71</strain>
    </source>
</reference>
<dbReference type="AlphaFoldDB" id="R4PVJ4"/>
<dbReference type="RefSeq" id="WP_015641705.1">
    <property type="nucleotide sequence ID" value="NC_021219.1"/>
</dbReference>
<keyword evidence="1" id="KW-0732">Signal</keyword>
<dbReference type="KEGG" id="saal:L336_0552"/>
<gene>
    <name evidence="2" type="ORF">L336_0552</name>
</gene>
<keyword evidence="3" id="KW-1185">Reference proteome</keyword>
<feature type="chain" id="PRO_5004369653" description="SCP domain-containing protein" evidence="1">
    <location>
        <begin position="31"/>
        <end position="117"/>
    </location>
</feature>
<sequence>MNTTKRIITSLTALLSALLSLGLVFHDSQAEHAFAVAVSRPLLSAYHESETTKPLDEIKPLHVHSDYNPLLSTLANSFNYQQPSLMPRRNSHHKELLRMFEVGSRHAFDNANLPIID</sequence>
<protein>
    <recommendedName>
        <fullName evidence="4">SCP domain-containing protein</fullName>
    </recommendedName>
</protein>
<dbReference type="EMBL" id="CP005957">
    <property type="protein sequence ID" value="AGL62255.1"/>
    <property type="molecule type" value="Genomic_DNA"/>
</dbReference>
<evidence type="ECO:0000256" key="1">
    <source>
        <dbReference type="SAM" id="SignalP"/>
    </source>
</evidence>
<accession>R4PVJ4</accession>
<organism evidence="2 3">
    <name type="scientific">Candidatus Saccharimonas aalborgensis</name>
    <dbReference type="NCBI Taxonomy" id="1332188"/>
    <lineage>
        <taxon>Bacteria</taxon>
        <taxon>Candidatus Saccharimonadota</taxon>
        <taxon>Candidatus Saccharimonadia</taxon>
        <taxon>Candidatus Saccharimonadales</taxon>
        <taxon>Candidatus Saccharimonadaceae</taxon>
        <taxon>Candidatus Saccharimonas</taxon>
    </lineage>
</organism>
<dbReference type="STRING" id="1332188.L336_0552"/>
<evidence type="ECO:0000313" key="3">
    <source>
        <dbReference type="Proteomes" id="UP000013893"/>
    </source>
</evidence>
<dbReference type="OrthoDB" id="9807655at2"/>